<dbReference type="AlphaFoldDB" id="X0T829"/>
<feature type="non-terminal residue" evidence="2">
    <location>
        <position position="139"/>
    </location>
</feature>
<dbReference type="InterPro" id="IPR045079">
    <property type="entry name" value="Oxoprolinase-like"/>
</dbReference>
<organism evidence="2">
    <name type="scientific">marine sediment metagenome</name>
    <dbReference type="NCBI Taxonomy" id="412755"/>
    <lineage>
        <taxon>unclassified sequences</taxon>
        <taxon>metagenomes</taxon>
        <taxon>ecological metagenomes</taxon>
    </lineage>
</organism>
<dbReference type="PANTHER" id="PTHR11365:SF23">
    <property type="entry name" value="HYPOTHETICAL 5-OXOPROLINASE (EUROFUNG)-RELATED"/>
    <property type="match status" value="1"/>
</dbReference>
<proteinExistence type="predicted"/>
<dbReference type="EMBL" id="BARS01006120">
    <property type="protein sequence ID" value="GAF83451.1"/>
    <property type="molecule type" value="Genomic_DNA"/>
</dbReference>
<feature type="domain" description="Hydantoinase/oxoprolinase N-terminal" evidence="1">
    <location>
        <begin position="3"/>
        <end position="137"/>
    </location>
</feature>
<evidence type="ECO:0000313" key="2">
    <source>
        <dbReference type="EMBL" id="GAF83451.1"/>
    </source>
</evidence>
<accession>X0T829</accession>
<dbReference type="Pfam" id="PF05378">
    <property type="entry name" value="Hydant_A_N"/>
    <property type="match status" value="1"/>
</dbReference>
<dbReference type="PANTHER" id="PTHR11365">
    <property type="entry name" value="5-OXOPROLINASE RELATED"/>
    <property type="match status" value="1"/>
</dbReference>
<dbReference type="InterPro" id="IPR008040">
    <property type="entry name" value="Hydant_A_N"/>
</dbReference>
<dbReference type="GO" id="GO:0017168">
    <property type="term" value="F:5-oxoprolinase (ATP-hydrolyzing) activity"/>
    <property type="evidence" value="ECO:0007669"/>
    <property type="project" value="TreeGrafter"/>
</dbReference>
<name>X0T829_9ZZZZ</name>
<dbReference type="GO" id="GO:0006749">
    <property type="term" value="P:glutathione metabolic process"/>
    <property type="evidence" value="ECO:0007669"/>
    <property type="project" value="TreeGrafter"/>
</dbReference>
<reference evidence="2" key="1">
    <citation type="journal article" date="2014" name="Front. Microbiol.">
        <title>High frequency of phylogenetically diverse reductive dehalogenase-homologous genes in deep subseafloor sedimentary metagenomes.</title>
        <authorList>
            <person name="Kawai M."/>
            <person name="Futagami T."/>
            <person name="Toyoda A."/>
            <person name="Takaki Y."/>
            <person name="Nishi S."/>
            <person name="Hori S."/>
            <person name="Arai W."/>
            <person name="Tsubouchi T."/>
            <person name="Morono Y."/>
            <person name="Uchiyama I."/>
            <person name="Ito T."/>
            <person name="Fujiyama A."/>
            <person name="Inagaki F."/>
            <person name="Takami H."/>
        </authorList>
    </citation>
    <scope>NUCLEOTIDE SEQUENCE</scope>
    <source>
        <strain evidence="2">Expedition CK06-06</strain>
    </source>
</reference>
<protein>
    <recommendedName>
        <fullName evidence="1">Hydantoinase/oxoprolinase N-terminal domain-containing protein</fullName>
    </recommendedName>
</protein>
<dbReference type="GO" id="GO:0005829">
    <property type="term" value="C:cytosol"/>
    <property type="evidence" value="ECO:0007669"/>
    <property type="project" value="TreeGrafter"/>
</dbReference>
<gene>
    <name evidence="2" type="ORF">S01H1_11966</name>
</gene>
<evidence type="ECO:0000259" key="1">
    <source>
        <dbReference type="Pfam" id="PF05378"/>
    </source>
</evidence>
<comment type="caution">
    <text evidence="2">The sequence shown here is derived from an EMBL/GenBank/DDBJ whole genome shotgun (WGS) entry which is preliminary data.</text>
</comment>
<sequence>MSIAIDTGGTFTDVVFYDEHKRVFRSAKVSSNPDNPEIPFIEGLKKVLERAHRSLAARNDLIHGTTIVTNALLEGKTATVGLLVTQGFRDLLEIGRQHRPDLYDFTVDRKSPLVSRDCVREVKERITSEKKILQSLDID</sequence>